<feature type="compositionally biased region" description="Acidic residues" evidence="1">
    <location>
        <begin position="23"/>
        <end position="41"/>
    </location>
</feature>
<dbReference type="GO" id="GO:0030490">
    <property type="term" value="P:maturation of SSU-rRNA"/>
    <property type="evidence" value="ECO:0007669"/>
    <property type="project" value="TreeGrafter"/>
</dbReference>
<accession>A0A5E8BYI9</accession>
<feature type="compositionally biased region" description="Low complexity" evidence="1">
    <location>
        <begin position="261"/>
        <end position="275"/>
    </location>
</feature>
<evidence type="ECO:0000256" key="1">
    <source>
        <dbReference type="SAM" id="MobiDB-lite"/>
    </source>
</evidence>
<evidence type="ECO:0000313" key="3">
    <source>
        <dbReference type="EMBL" id="VVT55734.1"/>
    </source>
</evidence>
<feature type="region of interest" description="Disordered" evidence="1">
    <location>
        <begin position="15"/>
        <end position="41"/>
    </location>
</feature>
<dbReference type="OrthoDB" id="443682at2759"/>
<evidence type="ECO:0000313" key="4">
    <source>
        <dbReference type="Proteomes" id="UP000398389"/>
    </source>
</evidence>
<name>A0A5E8BYI9_9ASCO</name>
<dbReference type="RefSeq" id="XP_031855317.1">
    <property type="nucleotide sequence ID" value="XM_031999426.1"/>
</dbReference>
<sequence>MSGLKPEDIEKYLKDNNITGLGSDEEWDADEYDEEDDYEDDAPARTLVRGADTQPYTTSVLLGYLDEEVDVDNESSGPTIEDNLLGGRPVWFSKDQQPPKKYMTCEECKKVMPLLVQLSAPLEGTFYDRVLYVFVCGSPGCRRKSGAAKCVRGVRRDAKLEAEREQVAFAEDETAAKAAKEERERAEAEKEKQRVKGEDLFGGAAASSNPFGGNPFGSNPFGSSPFGESNPFGKKEEEKAKPSTENPVLSANKKPTWAQIASKPAATTSSTTSVTDTKETEETKEPVKEESAKTPVLKEDTDYEISELPTFPSAYYLYVENETLDPKASDKANKSITSSLSPADLKNLLINDDEGEVNDPKSKGKNRSNKSSTTPMEEATNHALKSQDAAFQKFVDIVGQNPEQIVRYYRTSSKGGAEDSHNQPLLYSARDSVARAVLPEHGGIPSIPVDPVTREPRAVEAQIMPYAISVLEEALDAKQILENGMEWGTIFVATPLVDPTAKQLGPSGVGYFQDWVGIQWEQ</sequence>
<evidence type="ECO:0000259" key="2">
    <source>
        <dbReference type="Pfam" id="PF04194"/>
    </source>
</evidence>
<keyword evidence="4" id="KW-1185">Reference proteome</keyword>
<dbReference type="Proteomes" id="UP000398389">
    <property type="component" value="Unassembled WGS sequence"/>
</dbReference>
<feature type="region of interest" description="Disordered" evidence="1">
    <location>
        <begin position="350"/>
        <end position="381"/>
    </location>
</feature>
<dbReference type="PANTHER" id="PTHR47524:SF1">
    <property type="entry name" value="20S RRNA ACCUMULATION PROTEIN 4"/>
    <property type="match status" value="1"/>
</dbReference>
<dbReference type="InterPro" id="IPR007320">
    <property type="entry name" value="PDCD2_C"/>
</dbReference>
<dbReference type="GeneID" id="43583526"/>
<organism evidence="3 4">
    <name type="scientific">Magnusiomyces paraingens</name>
    <dbReference type="NCBI Taxonomy" id="2606893"/>
    <lineage>
        <taxon>Eukaryota</taxon>
        <taxon>Fungi</taxon>
        <taxon>Dikarya</taxon>
        <taxon>Ascomycota</taxon>
        <taxon>Saccharomycotina</taxon>
        <taxon>Dipodascomycetes</taxon>
        <taxon>Dipodascales</taxon>
        <taxon>Dipodascaceae</taxon>
        <taxon>Magnusiomyces</taxon>
    </lineage>
</organism>
<dbReference type="PANTHER" id="PTHR47524">
    <property type="entry name" value="20S RRNA ACCUMULATION PROTEIN 4"/>
    <property type="match status" value="1"/>
</dbReference>
<protein>
    <recommendedName>
        <fullName evidence="2">Programmed cell death protein 2 C-terminal domain-containing protein</fullName>
    </recommendedName>
</protein>
<proteinExistence type="predicted"/>
<gene>
    <name evidence="3" type="ORF">SAPINGB_P004711</name>
</gene>
<feature type="region of interest" description="Disordered" evidence="1">
    <location>
        <begin position="173"/>
        <end position="301"/>
    </location>
</feature>
<feature type="compositionally biased region" description="Basic and acidic residues" evidence="1">
    <location>
        <begin position="174"/>
        <end position="199"/>
    </location>
</feature>
<dbReference type="GO" id="GO:0005737">
    <property type="term" value="C:cytoplasm"/>
    <property type="evidence" value="ECO:0007669"/>
    <property type="project" value="InterPro"/>
</dbReference>
<dbReference type="Pfam" id="PF04194">
    <property type="entry name" value="PDCD2_C"/>
    <property type="match status" value="1"/>
</dbReference>
<feature type="compositionally biased region" description="Basic and acidic residues" evidence="1">
    <location>
        <begin position="233"/>
        <end position="242"/>
    </location>
</feature>
<feature type="compositionally biased region" description="Basic and acidic residues" evidence="1">
    <location>
        <begin position="276"/>
        <end position="300"/>
    </location>
</feature>
<feature type="compositionally biased region" description="Low complexity" evidence="1">
    <location>
        <begin position="207"/>
        <end position="227"/>
    </location>
</feature>
<feature type="domain" description="Programmed cell death protein 2 C-terminal" evidence="2">
    <location>
        <begin position="388"/>
        <end position="520"/>
    </location>
</feature>
<dbReference type="EMBL" id="CABVLU010000003">
    <property type="protein sequence ID" value="VVT55734.1"/>
    <property type="molecule type" value="Genomic_DNA"/>
</dbReference>
<reference evidence="3 4" key="1">
    <citation type="submission" date="2019-09" db="EMBL/GenBank/DDBJ databases">
        <authorList>
            <person name="Brejova B."/>
        </authorList>
    </citation>
    <scope>NUCLEOTIDE SEQUENCE [LARGE SCALE GENOMIC DNA]</scope>
</reference>
<dbReference type="AlphaFoldDB" id="A0A5E8BYI9"/>